<keyword evidence="1" id="KW-0472">Membrane</keyword>
<dbReference type="EMBL" id="QXWK01000024">
    <property type="protein sequence ID" value="NBH62400.1"/>
    <property type="molecule type" value="Genomic_DNA"/>
</dbReference>
<dbReference type="Pfam" id="PF06541">
    <property type="entry name" value="ABC_trans_CmpB"/>
    <property type="match status" value="1"/>
</dbReference>
<evidence type="ECO:0008006" key="4">
    <source>
        <dbReference type="Google" id="ProtNLM"/>
    </source>
</evidence>
<dbReference type="AlphaFoldDB" id="A0A845QJV6"/>
<dbReference type="RefSeq" id="WP_160202686.1">
    <property type="nucleotide sequence ID" value="NZ_QXWK01000024.1"/>
</dbReference>
<evidence type="ECO:0000256" key="1">
    <source>
        <dbReference type="SAM" id="Phobius"/>
    </source>
</evidence>
<keyword evidence="1" id="KW-0812">Transmembrane</keyword>
<keyword evidence="3" id="KW-1185">Reference proteome</keyword>
<sequence length="309" mass="36194">MYYSPTQWVFLFFIYCFLGWIWETVYVSVRTGHFENRGFMHGPFLPIYGSGAIVILFATLGVRNSLPLIYLFGMISSTILEYCTGAAMQKIFGVRYWDYSQHRLNLNGHICLFVSLAWGGFSILLVRVLHPPIEELVLQIPMGAIDAAAMALVILISVDMTISVNEALDLKAMLIKKAESNEELRRLQSRIDFVYALAEDDIRKFKEEQGAKAEKFRNRFERNLRESRREYETKLAALRDYAENYFTDKQEALQERVDFYERLETHRQKLAERTDKEYRRAVNILRRNPGAVSKDFEEELDQIHKLMRK</sequence>
<protein>
    <recommendedName>
        <fullName evidence="4">ABC transporter permease</fullName>
    </recommendedName>
</protein>
<evidence type="ECO:0000313" key="3">
    <source>
        <dbReference type="Proteomes" id="UP000446866"/>
    </source>
</evidence>
<feature type="transmembrane region" description="Helical" evidence="1">
    <location>
        <begin position="39"/>
        <end position="62"/>
    </location>
</feature>
<name>A0A845QJV6_9FIRM</name>
<feature type="transmembrane region" description="Helical" evidence="1">
    <location>
        <begin position="6"/>
        <end position="27"/>
    </location>
</feature>
<dbReference type="InterPro" id="IPR010540">
    <property type="entry name" value="CmpB_TMEM229"/>
</dbReference>
<feature type="transmembrane region" description="Helical" evidence="1">
    <location>
        <begin position="136"/>
        <end position="158"/>
    </location>
</feature>
<evidence type="ECO:0000313" key="2">
    <source>
        <dbReference type="EMBL" id="NBH62400.1"/>
    </source>
</evidence>
<proteinExistence type="predicted"/>
<feature type="transmembrane region" description="Helical" evidence="1">
    <location>
        <begin position="109"/>
        <end position="130"/>
    </location>
</feature>
<dbReference type="Proteomes" id="UP000446866">
    <property type="component" value="Unassembled WGS sequence"/>
</dbReference>
<organism evidence="2 3">
    <name type="scientific">Anaerotruncus colihominis</name>
    <dbReference type="NCBI Taxonomy" id="169435"/>
    <lineage>
        <taxon>Bacteria</taxon>
        <taxon>Bacillati</taxon>
        <taxon>Bacillota</taxon>
        <taxon>Clostridia</taxon>
        <taxon>Eubacteriales</taxon>
        <taxon>Oscillospiraceae</taxon>
        <taxon>Anaerotruncus</taxon>
    </lineage>
</organism>
<keyword evidence="1" id="KW-1133">Transmembrane helix</keyword>
<gene>
    <name evidence="2" type="ORF">D0435_12135</name>
</gene>
<accession>A0A845QJV6</accession>
<comment type="caution">
    <text evidence="2">The sequence shown here is derived from an EMBL/GenBank/DDBJ whole genome shotgun (WGS) entry which is preliminary data.</text>
</comment>
<reference evidence="2 3" key="1">
    <citation type="submission" date="2018-08" db="EMBL/GenBank/DDBJ databases">
        <title>Murine metabolic-syndrome-specific gut microbial biobank.</title>
        <authorList>
            <person name="Liu C."/>
        </authorList>
    </citation>
    <scope>NUCLEOTIDE SEQUENCE [LARGE SCALE GENOMIC DNA]</scope>
    <source>
        <strain evidence="2 3">28</strain>
    </source>
</reference>